<evidence type="ECO:0000313" key="2">
    <source>
        <dbReference type="Proteomes" id="UP001428817"/>
    </source>
</evidence>
<dbReference type="EMBL" id="BAABJP010000008">
    <property type="protein sequence ID" value="GAA5154248.1"/>
    <property type="molecule type" value="Genomic_DNA"/>
</dbReference>
<comment type="caution">
    <text evidence="1">The sequence shown here is derived from an EMBL/GenBank/DDBJ whole genome shotgun (WGS) entry which is preliminary data.</text>
</comment>
<organism evidence="1 2">
    <name type="scientific">Pseudonocardia eucalypti</name>
    <dbReference type="NCBI Taxonomy" id="648755"/>
    <lineage>
        <taxon>Bacteria</taxon>
        <taxon>Bacillati</taxon>
        <taxon>Actinomycetota</taxon>
        <taxon>Actinomycetes</taxon>
        <taxon>Pseudonocardiales</taxon>
        <taxon>Pseudonocardiaceae</taxon>
        <taxon>Pseudonocardia</taxon>
    </lineage>
</organism>
<accession>A0ABP9Q596</accession>
<protein>
    <submittedName>
        <fullName evidence="1">Uncharacterized protein</fullName>
    </submittedName>
</protein>
<evidence type="ECO:0000313" key="1">
    <source>
        <dbReference type="EMBL" id="GAA5154248.1"/>
    </source>
</evidence>
<proteinExistence type="predicted"/>
<gene>
    <name evidence="1" type="ORF">GCM10023321_25750</name>
</gene>
<name>A0ABP9Q596_9PSEU</name>
<sequence>MLLRDLEQERKERSRGFRRELRYCRRNPQDEVPALATLPVGPCHGAFSLARQTGYEGAWNRAVMTNLLRCSYFRDAFGSLGMREASTSAALRSEAGTQAA</sequence>
<dbReference type="Proteomes" id="UP001428817">
    <property type="component" value="Unassembled WGS sequence"/>
</dbReference>
<reference evidence="2" key="1">
    <citation type="journal article" date="2019" name="Int. J. Syst. Evol. Microbiol.">
        <title>The Global Catalogue of Microorganisms (GCM) 10K type strain sequencing project: providing services to taxonomists for standard genome sequencing and annotation.</title>
        <authorList>
            <consortium name="The Broad Institute Genomics Platform"/>
            <consortium name="The Broad Institute Genome Sequencing Center for Infectious Disease"/>
            <person name="Wu L."/>
            <person name="Ma J."/>
        </authorList>
    </citation>
    <scope>NUCLEOTIDE SEQUENCE [LARGE SCALE GENOMIC DNA]</scope>
    <source>
        <strain evidence="2">JCM 18303</strain>
    </source>
</reference>
<keyword evidence="2" id="KW-1185">Reference proteome</keyword>